<evidence type="ECO:0000256" key="2">
    <source>
        <dbReference type="SAM" id="Phobius"/>
    </source>
</evidence>
<dbReference type="EnsemblMetazoa" id="Aqu2.1.06906_001">
    <property type="protein sequence ID" value="Aqu2.1.06906_001"/>
    <property type="gene ID" value="Aqu2.1.06906"/>
</dbReference>
<accession>A0A1X7SXN8</accession>
<name>A0A1X7SXN8_AMPQE</name>
<keyword evidence="2" id="KW-1133">Transmembrane helix</keyword>
<feature type="transmembrane region" description="Helical" evidence="2">
    <location>
        <begin position="135"/>
        <end position="160"/>
    </location>
</feature>
<sequence length="184" mass="19867">MYIYQKNSVSVQCIYQLVSTAKGCHVIFTNTSNGRKESFNITGSNNTIVSLASGNYTVTVYDIGDDGALFGPAVQYPAPVEIFKIAPYISSSSSNPHESTTESTVSPTITNTPGTETETSPTSGTINDANNVVPIVVGILSGIVLVILIILVVCVGIIVYKRMKKMLLFTNHKLKPIITKLFMR</sequence>
<keyword evidence="2" id="KW-0472">Membrane</keyword>
<dbReference type="InParanoid" id="A0A1X7SXN8"/>
<proteinExistence type="predicted"/>
<evidence type="ECO:0000256" key="1">
    <source>
        <dbReference type="SAM" id="MobiDB-lite"/>
    </source>
</evidence>
<reference evidence="3" key="1">
    <citation type="submission" date="2017-05" db="UniProtKB">
        <authorList>
            <consortium name="EnsemblMetazoa"/>
        </authorList>
    </citation>
    <scope>IDENTIFICATION</scope>
</reference>
<protein>
    <submittedName>
        <fullName evidence="3">Uncharacterized protein</fullName>
    </submittedName>
</protein>
<dbReference type="AlphaFoldDB" id="A0A1X7SXN8"/>
<feature type="region of interest" description="Disordered" evidence="1">
    <location>
        <begin position="92"/>
        <end position="123"/>
    </location>
</feature>
<organism evidence="3">
    <name type="scientific">Amphimedon queenslandica</name>
    <name type="common">Sponge</name>
    <dbReference type="NCBI Taxonomy" id="400682"/>
    <lineage>
        <taxon>Eukaryota</taxon>
        <taxon>Metazoa</taxon>
        <taxon>Porifera</taxon>
        <taxon>Demospongiae</taxon>
        <taxon>Heteroscleromorpha</taxon>
        <taxon>Haplosclerida</taxon>
        <taxon>Niphatidae</taxon>
        <taxon>Amphimedon</taxon>
    </lineage>
</organism>
<keyword evidence="2" id="KW-0812">Transmembrane</keyword>
<evidence type="ECO:0000313" key="3">
    <source>
        <dbReference type="EnsemblMetazoa" id="Aqu2.1.06906_001"/>
    </source>
</evidence>